<accession>A0A9N8EA49</accession>
<dbReference type="EMBL" id="CAICTM010000868">
    <property type="protein sequence ID" value="CAB9517626.1"/>
    <property type="molecule type" value="Genomic_DNA"/>
</dbReference>
<feature type="compositionally biased region" description="Low complexity" evidence="1">
    <location>
        <begin position="601"/>
        <end position="615"/>
    </location>
</feature>
<dbReference type="OrthoDB" id="45928at2759"/>
<feature type="compositionally biased region" description="Acidic residues" evidence="1">
    <location>
        <begin position="173"/>
        <end position="183"/>
    </location>
</feature>
<feature type="compositionally biased region" description="Basic and acidic residues" evidence="1">
    <location>
        <begin position="329"/>
        <end position="362"/>
    </location>
</feature>
<feature type="compositionally biased region" description="Basic residues" evidence="1">
    <location>
        <begin position="300"/>
        <end position="310"/>
    </location>
</feature>
<dbReference type="Proteomes" id="UP001153069">
    <property type="component" value="Unassembled WGS sequence"/>
</dbReference>
<organism evidence="2 3">
    <name type="scientific">Seminavis robusta</name>
    <dbReference type="NCBI Taxonomy" id="568900"/>
    <lineage>
        <taxon>Eukaryota</taxon>
        <taxon>Sar</taxon>
        <taxon>Stramenopiles</taxon>
        <taxon>Ochrophyta</taxon>
        <taxon>Bacillariophyta</taxon>
        <taxon>Bacillariophyceae</taxon>
        <taxon>Bacillariophycidae</taxon>
        <taxon>Naviculales</taxon>
        <taxon>Naviculaceae</taxon>
        <taxon>Seminavis</taxon>
    </lineage>
</organism>
<evidence type="ECO:0000313" key="3">
    <source>
        <dbReference type="Proteomes" id="UP001153069"/>
    </source>
</evidence>
<feature type="compositionally biased region" description="Low complexity" evidence="1">
    <location>
        <begin position="368"/>
        <end position="384"/>
    </location>
</feature>
<feature type="region of interest" description="Disordered" evidence="1">
    <location>
        <begin position="75"/>
        <end position="139"/>
    </location>
</feature>
<gene>
    <name evidence="2" type="ORF">SEMRO_869_G213490.1</name>
</gene>
<feature type="region of interest" description="Disordered" evidence="1">
    <location>
        <begin position="1"/>
        <end position="35"/>
    </location>
</feature>
<comment type="caution">
    <text evidence="2">The sequence shown here is derived from an EMBL/GenBank/DDBJ whole genome shotgun (WGS) entry which is preliminary data.</text>
</comment>
<name>A0A9N8EA49_9STRA</name>
<keyword evidence="3" id="KW-1185">Reference proteome</keyword>
<feature type="compositionally biased region" description="Polar residues" evidence="1">
    <location>
        <begin position="1"/>
        <end position="14"/>
    </location>
</feature>
<feature type="compositionally biased region" description="Basic residues" evidence="1">
    <location>
        <begin position="568"/>
        <end position="579"/>
    </location>
</feature>
<dbReference type="PANTHER" id="PTHR33472">
    <property type="entry name" value="OS01G0106600 PROTEIN"/>
    <property type="match status" value="1"/>
</dbReference>
<protein>
    <submittedName>
        <fullName evidence="2">Uncharacterized protein</fullName>
    </submittedName>
</protein>
<sequence>MVEATLSSTFSSSHKAAIEDENTSGDPPPKAPPSLETLFQDAITIEIPLGVTVDLGVAIKRTRTRRIDALYKAFPSLKEKDENETPEDEEDDDDEDVDDDEAESETEGEPKKKKAKKEKPPTTANNNNTLDRSSDMVPQRHEFGSIVDYLEAKYVRGVMIQEESETGAAAAGEEGDNINEDGENNNNKRKMDEDDEGDGSVYSESSFLDDRDLKRDIAEQVLAQTTTTKVELEGDDDFFVNVGDLAVEETELTEQNYDPLEDSPTKPKPTKKRKKPSTATPTVAGSAAAKPTNKETSPPPKKKAVVAKKKKVDDTNTKSTAKKKPDKKKAKDASAKKEGTTSKKEAASKKTKATKEADKEDNNESDGSSEAAPAAVAAAAASSKKLPKKSNDELKVLKEKASKFKKIMDNRYAIVKKMIKDMSKDQLPRRPPLKSKVTITCPPTKKEGDEVTFANPHIPGQRLKVQVPKGTFAGETFKVTVPVPKTAIGDDDEGVDHNKFPRELQDQLDMYAREYDDFCKHEGEYRHAKNEEYPIHLEKRKKYDQVVKEFPKNLMTTIDPEYMKKLVRRARQNKSKRSKTAAVRRNTGDAAAASPPGQPEAVTSSPGPAPSATAPAPQPPQPVASDHEQEETAEQSEEEEEQPSGSPATHRTLHVPERGQIFPARQFNMADFHSAAAGLPGSNP</sequence>
<dbReference type="PANTHER" id="PTHR33472:SF28">
    <property type="entry name" value="BROMO AND FHA DOMAIN-CONTAINING PROTEIN DDB_G0267958"/>
    <property type="match status" value="1"/>
</dbReference>
<feature type="region of interest" description="Disordered" evidence="1">
    <location>
        <begin position="423"/>
        <end position="451"/>
    </location>
</feature>
<feature type="region of interest" description="Disordered" evidence="1">
    <location>
        <begin position="250"/>
        <end position="391"/>
    </location>
</feature>
<evidence type="ECO:0000256" key="1">
    <source>
        <dbReference type="SAM" id="MobiDB-lite"/>
    </source>
</evidence>
<reference evidence="2" key="1">
    <citation type="submission" date="2020-06" db="EMBL/GenBank/DDBJ databases">
        <authorList>
            <consortium name="Plant Systems Biology data submission"/>
        </authorList>
    </citation>
    <scope>NUCLEOTIDE SEQUENCE</scope>
    <source>
        <strain evidence="2">D6</strain>
    </source>
</reference>
<evidence type="ECO:0000313" key="2">
    <source>
        <dbReference type="EMBL" id="CAB9517626.1"/>
    </source>
</evidence>
<feature type="compositionally biased region" description="Acidic residues" evidence="1">
    <location>
        <begin position="628"/>
        <end position="642"/>
    </location>
</feature>
<feature type="region of interest" description="Disordered" evidence="1">
    <location>
        <begin position="165"/>
        <end position="213"/>
    </location>
</feature>
<feature type="compositionally biased region" description="Acidic residues" evidence="1">
    <location>
        <begin position="84"/>
        <end position="107"/>
    </location>
</feature>
<proteinExistence type="predicted"/>
<dbReference type="AlphaFoldDB" id="A0A9N8EA49"/>
<feature type="region of interest" description="Disordered" evidence="1">
    <location>
        <begin position="568"/>
        <end position="667"/>
    </location>
</feature>